<evidence type="ECO:0000313" key="3">
    <source>
        <dbReference type="Proteomes" id="UP000276587"/>
    </source>
</evidence>
<feature type="signal peptide" evidence="1">
    <location>
        <begin position="1"/>
        <end position="29"/>
    </location>
</feature>
<evidence type="ECO:0008006" key="4">
    <source>
        <dbReference type="Google" id="ProtNLM"/>
    </source>
</evidence>
<dbReference type="RefSeq" id="WP_244159461.1">
    <property type="nucleotide sequence ID" value="NZ_RBPW01000256.1"/>
</dbReference>
<dbReference type="Gene3D" id="2.60.40.1090">
    <property type="entry name" value="Fimbrial-type adhesion domain"/>
    <property type="match status" value="1"/>
</dbReference>
<dbReference type="InterPro" id="IPR036937">
    <property type="entry name" value="Adhesion_dom_fimbrial_sf"/>
</dbReference>
<keyword evidence="1" id="KW-0732">Signal</keyword>
<feature type="chain" id="PRO_5018162844" description="Fimbrial-type adhesion domain-containing protein" evidence="1">
    <location>
        <begin position="30"/>
        <end position="300"/>
    </location>
</feature>
<evidence type="ECO:0000256" key="1">
    <source>
        <dbReference type="SAM" id="SignalP"/>
    </source>
</evidence>
<protein>
    <recommendedName>
        <fullName evidence="4">Fimbrial-type adhesion domain-containing protein</fullName>
    </recommendedName>
</protein>
<dbReference type="AlphaFoldDB" id="A0A3M4B361"/>
<dbReference type="EMBL" id="RBQF01000057">
    <property type="protein sequence ID" value="RMP13587.1"/>
    <property type="molecule type" value="Genomic_DNA"/>
</dbReference>
<dbReference type="InterPro" id="IPR008966">
    <property type="entry name" value="Adhesion_dom_sf"/>
</dbReference>
<accession>A0A3M4B361</accession>
<dbReference type="SUPFAM" id="SSF49401">
    <property type="entry name" value="Bacterial adhesins"/>
    <property type="match status" value="1"/>
</dbReference>
<dbReference type="GO" id="GO:0009289">
    <property type="term" value="C:pilus"/>
    <property type="evidence" value="ECO:0007669"/>
    <property type="project" value="InterPro"/>
</dbReference>
<sequence>MNILGKTHAGLMLALVCAVLSGLPQSAHALIGGNLECSMPGYPSNGYRFTPGQEIDIAYTGTCTIRRAFPYAAGMNAQIAYMSGADQARLRFVDPYNNTYMLELPLGQYGGSCLGGPCRPLPLNTVVPYRYRLVGTAPRTTGRRYVQLYLGVTSHNYANWAEWFMQYPFNYTVYLPACSLSSPSSVDLSFGTISSADLSNQKQSTSVSVTCPAAVQATATLVPSQAVVSASNGVSRTTLAGLNMQARWGDNTPVNLNSPRTLQLRQGSNSLGLGFTPQLESGQSPAGAFQSQYTLTIDYR</sequence>
<reference evidence="2 3" key="1">
    <citation type="submission" date="2018-08" db="EMBL/GenBank/DDBJ databases">
        <title>Recombination of ecologically and evolutionarily significant loci maintains genetic cohesion in the Pseudomonas syringae species complex.</title>
        <authorList>
            <person name="Dillon M."/>
            <person name="Thakur S."/>
            <person name="Almeida R.N.D."/>
            <person name="Weir B.S."/>
            <person name="Guttman D.S."/>
        </authorList>
    </citation>
    <scope>NUCLEOTIDE SEQUENCE [LARGE SCALE GENOMIC DNA]</scope>
    <source>
        <strain evidence="2 3">ICMP 3555</strain>
    </source>
</reference>
<keyword evidence="3" id="KW-1185">Reference proteome</keyword>
<organism evidence="2 3">
    <name type="scientific">Pseudomonas marginalis pv. marginalis</name>
    <dbReference type="NCBI Taxonomy" id="97473"/>
    <lineage>
        <taxon>Bacteria</taxon>
        <taxon>Pseudomonadati</taxon>
        <taxon>Pseudomonadota</taxon>
        <taxon>Gammaproteobacteria</taxon>
        <taxon>Pseudomonadales</taxon>
        <taxon>Pseudomonadaceae</taxon>
        <taxon>Pseudomonas</taxon>
    </lineage>
</organism>
<dbReference type="GO" id="GO:0007155">
    <property type="term" value="P:cell adhesion"/>
    <property type="evidence" value="ECO:0007669"/>
    <property type="project" value="InterPro"/>
</dbReference>
<proteinExistence type="predicted"/>
<gene>
    <name evidence="2" type="ORF">ALQ29_04736</name>
</gene>
<name>A0A3M4B361_PSEMA</name>
<evidence type="ECO:0000313" key="2">
    <source>
        <dbReference type="EMBL" id="RMP13587.1"/>
    </source>
</evidence>
<comment type="caution">
    <text evidence="2">The sequence shown here is derived from an EMBL/GenBank/DDBJ whole genome shotgun (WGS) entry which is preliminary data.</text>
</comment>
<dbReference type="Proteomes" id="UP000276587">
    <property type="component" value="Unassembled WGS sequence"/>
</dbReference>